<dbReference type="GO" id="GO:0043032">
    <property type="term" value="P:positive regulation of macrophage activation"/>
    <property type="evidence" value="ECO:0007669"/>
    <property type="project" value="TreeGrafter"/>
</dbReference>
<proteinExistence type="inferred from homology"/>
<dbReference type="GO" id="GO:0001530">
    <property type="term" value="F:lipopolysaccharide binding"/>
    <property type="evidence" value="ECO:0007669"/>
    <property type="project" value="UniProtKB-UniRule"/>
</dbReference>
<dbReference type="Pfam" id="PF02886">
    <property type="entry name" value="LBP_BPI_CETP_C"/>
    <property type="match status" value="2"/>
</dbReference>
<dbReference type="GO" id="GO:0050829">
    <property type="term" value="P:defense response to Gram-negative bacterium"/>
    <property type="evidence" value="ECO:0007669"/>
    <property type="project" value="UniProtKB-UniRule"/>
</dbReference>
<dbReference type="InterPro" id="IPR001124">
    <property type="entry name" value="Lipid-bd_serum_glycop_C"/>
</dbReference>
<gene>
    <name evidence="11" type="ORF">J0S82_020487</name>
</gene>
<dbReference type="InterPro" id="IPR032942">
    <property type="entry name" value="BPI/LBP/Plunc"/>
</dbReference>
<protein>
    <recommendedName>
        <fullName evidence="3 7">Lipopolysaccharide-binding protein</fullName>
        <shortName evidence="7">LBP</shortName>
    </recommendedName>
</protein>
<accession>A0A8J6AAD6</accession>
<dbReference type="CDD" id="cd00025">
    <property type="entry name" value="BPI1"/>
    <property type="match status" value="1"/>
</dbReference>
<keyword evidence="7" id="KW-0929">Antimicrobial</keyword>
<keyword evidence="7 8" id="KW-0732">Signal</keyword>
<sequence length="533" mass="58754">MGVSTGALPPLLLAALLSCAPGALGASPGLVARITDKGLEYGEALWLPLGLADLRGRPALASRRGADGHVPRAVWPVGRREGGRLSRLTPSFFLPTAAKEGLEALQRELHRIELPDFAGDFKIKPFGSGHYEFCSLQILSCELHGASLKPLPGQGLAFSVSNSNIKVQGRWKARKSFVKLHGSFDMEVKGITISFNLLLGKDSSGRPTVTASSCRGYIRDVDVDMSGNVGWLLNLFHNQIESKFRRELESKGEIFNHSHDHHSRVALLPPVMNLPEEHSRMVYFTISNYVFNTASLVYQKAGYLSFSITDDLIPPDSNIRLTTKSFRSFAPRLARLYPNMNLELQGAVVSAPLLNFSPANLSLAPELEIEGFVLSSSGRVELLEAFLNFYIVNNFYPTINEQLANGFPLPLLKHIQLYDLILQIYKTEVPRKDAVLSPAGDGVHRGFTSSLLFSVVHVSTTALPPVHWSSSGLCPGLAMWLTQALPPQRPASLREAHPVDLTWAARRGLWRSSDWTLEVSIFDFLSSTRRPLR</sequence>
<organism evidence="11 12">
    <name type="scientific">Galemys pyrenaicus</name>
    <name type="common">Iberian desman</name>
    <name type="synonym">Pyrenean desman</name>
    <dbReference type="NCBI Taxonomy" id="202257"/>
    <lineage>
        <taxon>Eukaryota</taxon>
        <taxon>Metazoa</taxon>
        <taxon>Chordata</taxon>
        <taxon>Craniata</taxon>
        <taxon>Vertebrata</taxon>
        <taxon>Euteleostomi</taxon>
        <taxon>Mammalia</taxon>
        <taxon>Eutheria</taxon>
        <taxon>Laurasiatheria</taxon>
        <taxon>Eulipotyphla</taxon>
        <taxon>Talpidae</taxon>
        <taxon>Galemys</taxon>
    </lineage>
</organism>
<dbReference type="GO" id="GO:0031663">
    <property type="term" value="P:lipopolysaccharide-mediated signaling pathway"/>
    <property type="evidence" value="ECO:0007669"/>
    <property type="project" value="TreeGrafter"/>
</dbReference>
<evidence type="ECO:0000313" key="12">
    <source>
        <dbReference type="Proteomes" id="UP000700334"/>
    </source>
</evidence>
<name>A0A8J6AAD6_GALPY</name>
<evidence type="ECO:0000256" key="7">
    <source>
        <dbReference type="RuleBase" id="RU369039"/>
    </source>
</evidence>
<dbReference type="SUPFAM" id="SSF55394">
    <property type="entry name" value="Bactericidal permeability-increasing protein, BPI"/>
    <property type="match status" value="2"/>
</dbReference>
<dbReference type="Gene3D" id="3.15.20.10">
    <property type="entry name" value="Bactericidal permeability-increasing protein, domain 2"/>
    <property type="match status" value="1"/>
</dbReference>
<dbReference type="SMART" id="SM00328">
    <property type="entry name" value="BPI1"/>
    <property type="match status" value="1"/>
</dbReference>
<dbReference type="GO" id="GO:0045087">
    <property type="term" value="P:innate immune response"/>
    <property type="evidence" value="ECO:0007669"/>
    <property type="project" value="UniProtKB-UniRule"/>
</dbReference>
<dbReference type="GO" id="GO:0006953">
    <property type="term" value="P:acute-phase response"/>
    <property type="evidence" value="ECO:0007669"/>
    <property type="project" value="TreeGrafter"/>
</dbReference>
<evidence type="ECO:0000259" key="10">
    <source>
        <dbReference type="SMART" id="SM00329"/>
    </source>
</evidence>
<comment type="similarity">
    <text evidence="1">Belongs to the BPI/LBP/Plunc superfamily. BPI/LBP family.</text>
</comment>
<keyword evidence="7" id="KW-0399">Innate immunity</keyword>
<dbReference type="EMBL" id="JAGFMF010011643">
    <property type="protein sequence ID" value="KAG8517826.1"/>
    <property type="molecule type" value="Genomic_DNA"/>
</dbReference>
<dbReference type="SMART" id="SM00329">
    <property type="entry name" value="BPI2"/>
    <property type="match status" value="1"/>
</dbReference>
<dbReference type="PANTHER" id="PTHR10504">
    <property type="entry name" value="BACTERICIDAL PERMEABILITY-INCREASING BPI PROTEIN-RELATED"/>
    <property type="match status" value="1"/>
</dbReference>
<feature type="domain" description="Lipid-binding serum glycoprotein C-terminal" evidence="10">
    <location>
        <begin position="276"/>
        <end position="439"/>
    </location>
</feature>
<dbReference type="InterPro" id="IPR017942">
    <property type="entry name" value="Lipid-bd_serum_glycop_N"/>
</dbReference>
<feature type="signal peptide" evidence="8">
    <location>
        <begin position="1"/>
        <end position="25"/>
    </location>
</feature>
<evidence type="ECO:0000256" key="8">
    <source>
        <dbReference type="SAM" id="SignalP"/>
    </source>
</evidence>
<feature type="chain" id="PRO_5035165761" description="Lipopolysaccharide-binding protein" evidence="8">
    <location>
        <begin position="26"/>
        <end position="533"/>
    </location>
</feature>
<evidence type="ECO:0000256" key="6">
    <source>
        <dbReference type="ARBA" id="ARBA00045486"/>
    </source>
</evidence>
<comment type="function">
    <text evidence="6 7">Plays a role in the innate immune response. Binds to the lipid A moiety of bacterial lipopolysaccharides (LPS), a glycolipid present in the outer membrane of all Gram-negative bacteria. Acts as an affinity enhancer for CD14, facilitating its association with LPS. Promotes the release of cytokines in response to bacterial lipopolysaccharide.</text>
</comment>
<evidence type="ECO:0000313" key="11">
    <source>
        <dbReference type="EMBL" id="KAG8517826.1"/>
    </source>
</evidence>
<dbReference type="GO" id="GO:0005615">
    <property type="term" value="C:extracellular space"/>
    <property type="evidence" value="ECO:0007669"/>
    <property type="project" value="UniProtKB-UniRule"/>
</dbReference>
<dbReference type="InterPro" id="IPR017943">
    <property type="entry name" value="Bactericidal_perm-incr_a/b_dom"/>
</dbReference>
<evidence type="ECO:0000256" key="3">
    <source>
        <dbReference type="ARBA" id="ARBA00015119"/>
    </source>
</evidence>
<keyword evidence="7" id="KW-0044">Antibiotic</keyword>
<evidence type="ECO:0000259" key="9">
    <source>
        <dbReference type="SMART" id="SM00328"/>
    </source>
</evidence>
<dbReference type="FunFam" id="3.15.10.10:FF:000001">
    <property type="entry name" value="phospholipid transfer protein-like"/>
    <property type="match status" value="1"/>
</dbReference>
<keyword evidence="5 7" id="KW-0325">Glycoprotein</keyword>
<reference evidence="11" key="1">
    <citation type="journal article" date="2021" name="Evol. Appl.">
        <title>The genome of the Pyrenean desman and the effects of bottlenecks and inbreeding on the genomic landscape of an endangered species.</title>
        <authorList>
            <person name="Escoda L."/>
            <person name="Castresana J."/>
        </authorList>
    </citation>
    <scope>NUCLEOTIDE SEQUENCE</scope>
    <source>
        <strain evidence="11">IBE-C5619</strain>
    </source>
</reference>
<feature type="domain" description="Lipid-binding serum glycoprotein N-terminal" evidence="9">
    <location>
        <begin position="87"/>
        <end position="302"/>
    </location>
</feature>
<dbReference type="Proteomes" id="UP000700334">
    <property type="component" value="Unassembled WGS sequence"/>
</dbReference>
<comment type="subunit">
    <text evidence="2 7">When bound to LPS, interacts (via C-terminus) with soluble and membrane-bound CD14.</text>
</comment>
<dbReference type="Gene3D" id="3.15.10.10">
    <property type="entry name" value="Bactericidal permeability-increasing protein, domain 1"/>
    <property type="match status" value="1"/>
</dbReference>
<evidence type="ECO:0000256" key="1">
    <source>
        <dbReference type="ARBA" id="ARBA00007292"/>
    </source>
</evidence>
<comment type="subcellular location">
    <subcellularLocation>
        <location evidence="7">Secreted</location>
    </subcellularLocation>
</comment>
<evidence type="ECO:0000256" key="2">
    <source>
        <dbReference type="ARBA" id="ARBA00011317"/>
    </source>
</evidence>
<dbReference type="PANTHER" id="PTHR10504:SF66">
    <property type="entry name" value="LIPOPOLYSACCHARIDE-BINDING PROTEIN"/>
    <property type="match status" value="1"/>
</dbReference>
<evidence type="ECO:0000256" key="4">
    <source>
        <dbReference type="ARBA" id="ARBA00023157"/>
    </source>
</evidence>
<dbReference type="OrthoDB" id="10255543at2759"/>
<evidence type="ECO:0000256" key="5">
    <source>
        <dbReference type="ARBA" id="ARBA00023180"/>
    </source>
</evidence>
<dbReference type="GO" id="GO:0050830">
    <property type="term" value="P:defense response to Gram-positive bacterium"/>
    <property type="evidence" value="ECO:0007669"/>
    <property type="project" value="TreeGrafter"/>
</dbReference>
<keyword evidence="7" id="KW-0964">Secreted</keyword>
<dbReference type="GO" id="GO:0002281">
    <property type="term" value="P:macrophage activation involved in immune response"/>
    <property type="evidence" value="ECO:0007669"/>
    <property type="project" value="TreeGrafter"/>
</dbReference>
<comment type="caution">
    <text evidence="11">The sequence shown here is derived from an EMBL/GenBank/DDBJ whole genome shotgun (WGS) entry which is preliminary data.</text>
</comment>
<keyword evidence="12" id="KW-1185">Reference proteome</keyword>
<keyword evidence="4 7" id="KW-1015">Disulfide bond</keyword>
<dbReference type="AlphaFoldDB" id="A0A8J6AAD6"/>
<keyword evidence="7" id="KW-0391">Immunity</keyword>